<keyword evidence="1" id="KW-1133">Transmembrane helix</keyword>
<proteinExistence type="predicted"/>
<gene>
    <name evidence="2" type="ORF">H9901_02410</name>
</gene>
<protein>
    <submittedName>
        <fullName evidence="2">Uncharacterized protein</fullName>
    </submittedName>
</protein>
<feature type="transmembrane region" description="Helical" evidence="1">
    <location>
        <begin position="100"/>
        <end position="121"/>
    </location>
</feature>
<dbReference type="Proteomes" id="UP000777303">
    <property type="component" value="Unassembled WGS sequence"/>
</dbReference>
<name>A0A948TIS2_9LACO</name>
<keyword evidence="1" id="KW-0472">Membrane</keyword>
<feature type="transmembrane region" description="Helical" evidence="1">
    <location>
        <begin position="20"/>
        <end position="42"/>
    </location>
</feature>
<comment type="caution">
    <text evidence="2">The sequence shown here is derived from an EMBL/GenBank/DDBJ whole genome shotgun (WGS) entry which is preliminary data.</text>
</comment>
<accession>A0A948TIS2</accession>
<feature type="transmembrane region" description="Helical" evidence="1">
    <location>
        <begin position="48"/>
        <end position="70"/>
    </location>
</feature>
<evidence type="ECO:0000256" key="1">
    <source>
        <dbReference type="SAM" id="Phobius"/>
    </source>
</evidence>
<reference evidence="2" key="2">
    <citation type="submission" date="2021-04" db="EMBL/GenBank/DDBJ databases">
        <authorList>
            <person name="Gilroy R."/>
        </authorList>
    </citation>
    <scope>NUCLEOTIDE SEQUENCE</scope>
    <source>
        <strain evidence="2">F6-6636</strain>
    </source>
</reference>
<feature type="transmembrane region" description="Helical" evidence="1">
    <location>
        <begin position="127"/>
        <end position="148"/>
    </location>
</feature>
<dbReference type="AlphaFoldDB" id="A0A948TIS2"/>
<keyword evidence="1" id="KW-0812">Transmembrane</keyword>
<reference evidence="2" key="1">
    <citation type="journal article" date="2021" name="PeerJ">
        <title>Extensive microbial diversity within the chicken gut microbiome revealed by metagenomics and culture.</title>
        <authorList>
            <person name="Gilroy R."/>
            <person name="Ravi A."/>
            <person name="Getino M."/>
            <person name="Pursley I."/>
            <person name="Horton D.L."/>
            <person name="Alikhan N.F."/>
            <person name="Baker D."/>
            <person name="Gharbi K."/>
            <person name="Hall N."/>
            <person name="Watson M."/>
            <person name="Adriaenssens E.M."/>
            <person name="Foster-Nyarko E."/>
            <person name="Jarju S."/>
            <person name="Secka A."/>
            <person name="Antonio M."/>
            <person name="Oren A."/>
            <person name="Chaudhuri R.R."/>
            <person name="La Ragione R."/>
            <person name="Hildebrand F."/>
            <person name="Pallen M.J."/>
        </authorList>
    </citation>
    <scope>NUCLEOTIDE SEQUENCE</scope>
    <source>
        <strain evidence="2">F6-6636</strain>
    </source>
</reference>
<dbReference type="EMBL" id="JAHLFS010000031">
    <property type="protein sequence ID" value="MBU3851530.1"/>
    <property type="molecule type" value="Genomic_DNA"/>
</dbReference>
<organism evidence="2 3">
    <name type="scientific">Candidatus Paralactobacillus gallistercoris</name>
    <dbReference type="NCBI Taxonomy" id="2838724"/>
    <lineage>
        <taxon>Bacteria</taxon>
        <taxon>Bacillati</taxon>
        <taxon>Bacillota</taxon>
        <taxon>Bacilli</taxon>
        <taxon>Lactobacillales</taxon>
        <taxon>Lactobacillaceae</taxon>
        <taxon>Lactobacillus</taxon>
    </lineage>
</organism>
<evidence type="ECO:0000313" key="3">
    <source>
        <dbReference type="Proteomes" id="UP000777303"/>
    </source>
</evidence>
<evidence type="ECO:0000313" key="2">
    <source>
        <dbReference type="EMBL" id="MBU3851530.1"/>
    </source>
</evidence>
<sequence length="171" mass="19711">MNTINKKVPNLSNRKATYIFLFLFVIPYLFALVLIGTCYNALLVHTGSWWRTIVGALIGAVLLMLVKITVERPLKILGKYTTMRFIHLSIRFFMLEKAKWWKLSFNFILDFILAGIATWAVRHVFTHAFITGTMVGWLILIMFISILLGSYLDFDLMSIAPLAKHKILNKK</sequence>